<gene>
    <name evidence="1" type="ORF">ACFSQT_10420</name>
</gene>
<accession>A0ABW4WDK7</accession>
<sequence>MRHPIVLAPALCSQFCFGARSNAKPVTTFADRAPSLPAFFHHARIRRLKSSAISAILIERIFKIKRRKPTFPAFEAEFHA</sequence>
<dbReference type="RefSeq" id="WP_379018224.1">
    <property type="nucleotide sequence ID" value="NZ_JBHUGY010000018.1"/>
</dbReference>
<evidence type="ECO:0000313" key="2">
    <source>
        <dbReference type="Proteomes" id="UP001597349"/>
    </source>
</evidence>
<proteinExistence type="predicted"/>
<name>A0ABW4WDK7_9HYPH</name>
<protein>
    <recommendedName>
        <fullName evidence="3">Secreted protein</fullName>
    </recommendedName>
</protein>
<keyword evidence="2" id="KW-1185">Reference proteome</keyword>
<dbReference type="Proteomes" id="UP001597349">
    <property type="component" value="Unassembled WGS sequence"/>
</dbReference>
<evidence type="ECO:0008006" key="3">
    <source>
        <dbReference type="Google" id="ProtNLM"/>
    </source>
</evidence>
<reference evidence="2" key="1">
    <citation type="journal article" date="2019" name="Int. J. Syst. Evol. Microbiol.">
        <title>The Global Catalogue of Microorganisms (GCM) 10K type strain sequencing project: providing services to taxonomists for standard genome sequencing and annotation.</title>
        <authorList>
            <consortium name="The Broad Institute Genomics Platform"/>
            <consortium name="The Broad Institute Genome Sequencing Center for Infectious Disease"/>
            <person name="Wu L."/>
            <person name="Ma J."/>
        </authorList>
    </citation>
    <scope>NUCLEOTIDE SEQUENCE [LARGE SCALE GENOMIC DNA]</scope>
    <source>
        <strain evidence="2">CGMCC 1.16226</strain>
    </source>
</reference>
<organism evidence="1 2">
    <name type="scientific">Mesorhizobium calcicola</name>
    <dbReference type="NCBI Taxonomy" id="1300310"/>
    <lineage>
        <taxon>Bacteria</taxon>
        <taxon>Pseudomonadati</taxon>
        <taxon>Pseudomonadota</taxon>
        <taxon>Alphaproteobacteria</taxon>
        <taxon>Hyphomicrobiales</taxon>
        <taxon>Phyllobacteriaceae</taxon>
        <taxon>Mesorhizobium</taxon>
    </lineage>
</organism>
<comment type="caution">
    <text evidence="1">The sequence shown here is derived from an EMBL/GenBank/DDBJ whole genome shotgun (WGS) entry which is preliminary data.</text>
</comment>
<evidence type="ECO:0000313" key="1">
    <source>
        <dbReference type="EMBL" id="MFD2053487.1"/>
    </source>
</evidence>
<dbReference type="EMBL" id="JBHUGY010000018">
    <property type="protein sequence ID" value="MFD2053487.1"/>
    <property type="molecule type" value="Genomic_DNA"/>
</dbReference>